<organism evidence="4">
    <name type="scientific">Albugo laibachii Nc14</name>
    <dbReference type="NCBI Taxonomy" id="890382"/>
    <lineage>
        <taxon>Eukaryota</taxon>
        <taxon>Sar</taxon>
        <taxon>Stramenopiles</taxon>
        <taxon>Oomycota</taxon>
        <taxon>Peronosporomycetes</taxon>
        <taxon>Albuginales</taxon>
        <taxon>Albuginaceae</taxon>
        <taxon>Albugo</taxon>
    </lineage>
</organism>
<dbReference type="GO" id="GO:0051015">
    <property type="term" value="F:actin filament binding"/>
    <property type="evidence" value="ECO:0007669"/>
    <property type="project" value="TreeGrafter"/>
</dbReference>
<accession>F0W9A0</accession>
<dbReference type="InterPro" id="IPR036034">
    <property type="entry name" value="PDZ_sf"/>
</dbReference>
<protein>
    <submittedName>
        <fullName evidence="4">Uncharacterized protein AlNc14C39G3367</fullName>
    </submittedName>
</protein>
<dbReference type="PANTHER" id="PTHR24153:SF8">
    <property type="entry name" value="FORKED, ISOFORM F"/>
    <property type="match status" value="1"/>
</dbReference>
<dbReference type="PANTHER" id="PTHR24153">
    <property type="entry name" value="ESPIN"/>
    <property type="match status" value="1"/>
</dbReference>
<proteinExistence type="predicted"/>
<keyword evidence="1" id="KW-0677">Repeat</keyword>
<dbReference type="EMBL" id="FR824084">
    <property type="protein sequence ID" value="CCA17713.1"/>
    <property type="molecule type" value="Genomic_DNA"/>
</dbReference>
<dbReference type="SUPFAM" id="SSF48403">
    <property type="entry name" value="Ankyrin repeat"/>
    <property type="match status" value="1"/>
</dbReference>
<feature type="region of interest" description="Disordered" evidence="3">
    <location>
        <begin position="465"/>
        <end position="488"/>
    </location>
</feature>
<evidence type="ECO:0000256" key="1">
    <source>
        <dbReference type="ARBA" id="ARBA00022737"/>
    </source>
</evidence>
<dbReference type="InterPro" id="IPR052420">
    <property type="entry name" value="Espin/Espin-like"/>
</dbReference>
<name>F0W9A0_9STRA</name>
<evidence type="ECO:0000256" key="3">
    <source>
        <dbReference type="SAM" id="MobiDB-lite"/>
    </source>
</evidence>
<dbReference type="GO" id="GO:0051017">
    <property type="term" value="P:actin filament bundle assembly"/>
    <property type="evidence" value="ECO:0007669"/>
    <property type="project" value="TreeGrafter"/>
</dbReference>
<dbReference type="AlphaFoldDB" id="F0W9A0"/>
<reference evidence="4" key="2">
    <citation type="submission" date="2011-02" db="EMBL/GenBank/DDBJ databases">
        <authorList>
            <person name="MacLean D."/>
        </authorList>
    </citation>
    <scope>NUCLEOTIDE SEQUENCE</scope>
</reference>
<evidence type="ECO:0000256" key="2">
    <source>
        <dbReference type="ARBA" id="ARBA00023043"/>
    </source>
</evidence>
<sequence>MLTGRSTLSCAEQADWNGVLGLLETEKSLARTADEFNMLPLHWACTEPKFLSRLSPIIHDPVLQGIHSDSALYHAEEVSPYRKFTIYECSQVSSIHKILHQSIMSSEKSILSCAEQADWNGVLGLLETEKSLARTADEFNMLPLHWACTEPSIPIETLDKIINAFPLACELPNFSGMLPLHVAIKNNLLGVHIKAIVKAFPEATILPDGNGRYAVELAMENSLPSFTTEWIRKTASSVGKISTATSYDYKRMLQRDNQTGHSSDCSTRSIMPMLVDTGSSGSFNQVRHSESLNPSSVYPNDDEFPDTGQSVSTHSINICRQLGDLVTQLQLLGSEIRSSASSSTSTCRSSSSGLSLNANLTHDRMDVLWNPSDKLGIVFEPLNGNVGARILKINSKSTALGVEALHHGNILLRINDIVVTKAAHASITRFLKHVRVACTLTFVSSTSSSAASAASSHPVLRRISQQGSKAMSVSKEDSFTSQSHRPSLESDLETRDIYLRVTEMLDRTLRQVSSVEANVRLSIRAP</sequence>
<dbReference type="SUPFAM" id="SSF50156">
    <property type="entry name" value="PDZ domain-like"/>
    <property type="match status" value="1"/>
</dbReference>
<dbReference type="InterPro" id="IPR036770">
    <property type="entry name" value="Ankyrin_rpt-contain_sf"/>
</dbReference>
<dbReference type="HOGENOM" id="CLU_640299_0_0_1"/>
<dbReference type="GO" id="GO:0005737">
    <property type="term" value="C:cytoplasm"/>
    <property type="evidence" value="ECO:0007669"/>
    <property type="project" value="TreeGrafter"/>
</dbReference>
<gene>
    <name evidence="4" type="primary">AlNc14C39G3367</name>
    <name evidence="4" type="ORF">ALNC14_038560</name>
</gene>
<reference evidence="4" key="1">
    <citation type="journal article" date="2011" name="PLoS Biol.">
        <title>Gene gain and loss during evolution of obligate parasitism in the white rust pathogen of Arabidopsis thaliana.</title>
        <authorList>
            <person name="Kemen E."/>
            <person name="Gardiner A."/>
            <person name="Schultz-Larsen T."/>
            <person name="Kemen A.C."/>
            <person name="Balmuth A.L."/>
            <person name="Robert-Seilaniantz A."/>
            <person name="Bailey K."/>
            <person name="Holub E."/>
            <person name="Studholme D.J."/>
            <person name="Maclean D."/>
            <person name="Jones J.D."/>
        </authorList>
    </citation>
    <scope>NUCLEOTIDE SEQUENCE</scope>
</reference>
<evidence type="ECO:0000313" key="4">
    <source>
        <dbReference type="EMBL" id="CCA17713.1"/>
    </source>
</evidence>
<dbReference type="Gene3D" id="1.25.40.20">
    <property type="entry name" value="Ankyrin repeat-containing domain"/>
    <property type="match status" value="1"/>
</dbReference>
<keyword evidence="2" id="KW-0040">ANK repeat</keyword>